<dbReference type="Proteomes" id="UP000198415">
    <property type="component" value="Unassembled WGS sequence"/>
</dbReference>
<name>A0A239G4M7_9ACTN</name>
<dbReference type="PANTHER" id="PTHR34512:SF30">
    <property type="entry name" value="OUTER MEMBRANE PROTEIN ASSEMBLY FACTOR BAMB"/>
    <property type="match status" value="1"/>
</dbReference>
<dbReference type="SUPFAM" id="SSF50998">
    <property type="entry name" value="Quinoprotein alcohol dehydrogenase-like"/>
    <property type="match status" value="1"/>
</dbReference>
<dbReference type="SMART" id="SM00564">
    <property type="entry name" value="PQQ"/>
    <property type="match status" value="3"/>
</dbReference>
<dbReference type="AlphaFoldDB" id="A0A239G4M7"/>
<dbReference type="InterPro" id="IPR002372">
    <property type="entry name" value="PQQ_rpt_dom"/>
</dbReference>
<sequence>MVLLLLATLLVGWRILKPAEVLATSDEPYPLLVVSAPGVLGRINLAPLIIEDRLRVYAAKHQIRADEPVYGNSVYTTRWSLRRWPEQLSGVVASGATVISRWSDGELVAVDGRTGKIVWRQESLAAPDYAGHRTGAATVWDPPGLRIAAGAVVVAEGQTLAGYDLSTGAERWRTTVAAGCTDGFTTIGGVYVCATGAYDVTTGQAVPNWPVGPFTAVGCSVANSGCAGFRDAAGRGWSTASSSPRRTFTLDRPDSTVADGLVVSTANGAVTAYREDGTALWSRPGEGRVLGGVPGRVLVFTADHHLVGLATADGHELFRFRLAYKKEDDLWDLGGLMVSDHYLAIERRRKDGPDDPESPIYYYNTDTVLLVGL</sequence>
<organism evidence="2 3">
    <name type="scientific">Actinoplanes regularis</name>
    <dbReference type="NCBI Taxonomy" id="52697"/>
    <lineage>
        <taxon>Bacteria</taxon>
        <taxon>Bacillati</taxon>
        <taxon>Actinomycetota</taxon>
        <taxon>Actinomycetes</taxon>
        <taxon>Micromonosporales</taxon>
        <taxon>Micromonosporaceae</taxon>
        <taxon>Actinoplanes</taxon>
    </lineage>
</organism>
<evidence type="ECO:0000259" key="1">
    <source>
        <dbReference type="Pfam" id="PF13360"/>
    </source>
</evidence>
<dbReference type="InterPro" id="IPR015943">
    <property type="entry name" value="WD40/YVTN_repeat-like_dom_sf"/>
</dbReference>
<dbReference type="InterPro" id="IPR011047">
    <property type="entry name" value="Quinoprotein_ADH-like_sf"/>
</dbReference>
<accession>A0A239G4M7</accession>
<evidence type="ECO:0000313" key="2">
    <source>
        <dbReference type="EMBL" id="SNS64050.1"/>
    </source>
</evidence>
<gene>
    <name evidence="2" type="ORF">SAMN06264365_12021</name>
</gene>
<dbReference type="InterPro" id="IPR018391">
    <property type="entry name" value="PQQ_b-propeller_rpt"/>
</dbReference>
<dbReference type="EMBL" id="FZNR01000020">
    <property type="protein sequence ID" value="SNS64050.1"/>
    <property type="molecule type" value="Genomic_DNA"/>
</dbReference>
<protein>
    <submittedName>
        <fullName evidence="2">Outer membrane protein assembly factor BamB, contains PQQ-like beta-propeller repeat</fullName>
    </submittedName>
</protein>
<reference evidence="2 3" key="1">
    <citation type="submission" date="2017-06" db="EMBL/GenBank/DDBJ databases">
        <authorList>
            <person name="Kim H.J."/>
            <person name="Triplett B.A."/>
        </authorList>
    </citation>
    <scope>NUCLEOTIDE SEQUENCE [LARGE SCALE GENOMIC DNA]</scope>
    <source>
        <strain evidence="2 3">DSM 43151</strain>
    </source>
</reference>
<proteinExistence type="predicted"/>
<evidence type="ECO:0000313" key="3">
    <source>
        <dbReference type="Proteomes" id="UP000198415"/>
    </source>
</evidence>
<feature type="domain" description="Pyrrolo-quinoline quinone repeat" evidence="1">
    <location>
        <begin position="252"/>
        <end position="319"/>
    </location>
</feature>
<keyword evidence="3" id="KW-1185">Reference proteome</keyword>
<dbReference type="Gene3D" id="2.130.10.10">
    <property type="entry name" value="YVTN repeat-like/Quinoprotein amine dehydrogenase"/>
    <property type="match status" value="2"/>
</dbReference>
<dbReference type="PANTHER" id="PTHR34512">
    <property type="entry name" value="CELL SURFACE PROTEIN"/>
    <property type="match status" value="1"/>
</dbReference>
<dbReference type="Pfam" id="PF13360">
    <property type="entry name" value="PQQ_2"/>
    <property type="match status" value="2"/>
</dbReference>
<feature type="domain" description="Pyrrolo-quinoline quinone repeat" evidence="1">
    <location>
        <begin position="85"/>
        <end position="178"/>
    </location>
</feature>